<evidence type="ECO:0000313" key="2">
    <source>
        <dbReference type="WBParaSite" id="RSKR_0000432300.1"/>
    </source>
</evidence>
<evidence type="ECO:0000313" key="1">
    <source>
        <dbReference type="Proteomes" id="UP000095286"/>
    </source>
</evidence>
<dbReference type="Proteomes" id="UP000095286">
    <property type="component" value="Unplaced"/>
</dbReference>
<reference evidence="2" key="1">
    <citation type="submission" date="2016-11" db="UniProtKB">
        <authorList>
            <consortium name="WormBaseParasite"/>
        </authorList>
    </citation>
    <scope>IDENTIFICATION</scope>
    <source>
        <strain evidence="2">KR3021</strain>
    </source>
</reference>
<proteinExistence type="predicted"/>
<dbReference type="WBParaSite" id="RSKR_0000432300.1">
    <property type="protein sequence ID" value="RSKR_0000432300.1"/>
    <property type="gene ID" value="RSKR_0000432300"/>
</dbReference>
<accession>A0AC35TV75</accession>
<organism evidence="1 2">
    <name type="scientific">Rhabditophanes sp. KR3021</name>
    <dbReference type="NCBI Taxonomy" id="114890"/>
    <lineage>
        <taxon>Eukaryota</taxon>
        <taxon>Metazoa</taxon>
        <taxon>Ecdysozoa</taxon>
        <taxon>Nematoda</taxon>
        <taxon>Chromadorea</taxon>
        <taxon>Rhabditida</taxon>
        <taxon>Tylenchina</taxon>
        <taxon>Panagrolaimomorpha</taxon>
        <taxon>Strongyloidoidea</taxon>
        <taxon>Alloionematidae</taxon>
        <taxon>Rhabditophanes</taxon>
    </lineage>
</organism>
<name>A0AC35TV75_9BILA</name>
<sequence>MDHLAPFEETAFIEDLTNVSMRVKYGVKMDFAGLKAIFNSDIRAENSYTEVLARPPLPTSTIQTPTFSIPFPPTSQNLNIFRPPSLFSLPTTNPYLRNFAATQNVSSFCTGLYRRNGGPTQQVAPVRGSLYWNNFLPPQRFVPFLGDVRVPLSQRMNTQGTSNSVTAIPRLRRSLRRRVKKTVGCIGKSARLAKLPTK</sequence>
<protein>
    <submittedName>
        <fullName evidence="2">Uncharacterized protein</fullName>
    </submittedName>
</protein>